<dbReference type="CDD" id="cd13399">
    <property type="entry name" value="Slt35-like"/>
    <property type="match status" value="1"/>
</dbReference>
<dbReference type="InterPro" id="IPR043426">
    <property type="entry name" value="MltB-like"/>
</dbReference>
<gene>
    <name evidence="3" type="ORF">GCM10017566_02170</name>
</gene>
<dbReference type="InterPro" id="IPR023346">
    <property type="entry name" value="Lysozyme-like_dom_sf"/>
</dbReference>
<dbReference type="PANTHER" id="PTHR30163:SF8">
    <property type="entry name" value="LYTIC MUREIN TRANSGLYCOSYLASE"/>
    <property type="match status" value="1"/>
</dbReference>
<dbReference type="InterPro" id="IPR031304">
    <property type="entry name" value="SLT_2"/>
</dbReference>
<comment type="caution">
    <text evidence="3">The sequence shown here is derived from an EMBL/GenBank/DDBJ whole genome shotgun (WGS) entry which is preliminary data.</text>
</comment>
<dbReference type="GO" id="GO:0009253">
    <property type="term" value="P:peptidoglycan catabolic process"/>
    <property type="evidence" value="ECO:0007669"/>
    <property type="project" value="TreeGrafter"/>
</dbReference>
<evidence type="ECO:0000313" key="3">
    <source>
        <dbReference type="EMBL" id="GHF33117.1"/>
    </source>
</evidence>
<evidence type="ECO:0000259" key="2">
    <source>
        <dbReference type="Pfam" id="PF13406"/>
    </source>
</evidence>
<sequence>MLPVEHGNREQCMRREDRRAAEREGRRTTARRAKAGALTAASLALVPLLGGGGVPVALQSTVDVPATVDADGQVPRQPSLSPDVLAAAGDPALLVQQLPSFADVPLSTMGTPVTGALGIPESALRAYQRAEQELAKLAPGCHIGWSLLAAIGRIESNHARGGRVDGRGTTVTPILGPILDGAGFAAVPDTDGGQYDGDTRWDRAVGPMQFIPATWRKYASDGNGDGVADPDNVFDAALAAGKYLCAGGGDLRDPQQRAQAVFRYNHSDAYVSQVLLWADAYERGASSVPDGQLPAGPVAGSAALPAGPVVEAPPAPVVAVTPPPAAPATSTTPPPSSASGTPTSTTSSRGATSTTTKTSTTSTTTTTTTTPTSDSGTPTSAPPTCATPSSTTDTPTTTASPTSTTSAAPSTPDTPAC</sequence>
<protein>
    <recommendedName>
        <fullName evidence="2">Transglycosylase SLT domain-containing protein</fullName>
    </recommendedName>
</protein>
<reference evidence="3" key="2">
    <citation type="submission" date="2020-09" db="EMBL/GenBank/DDBJ databases">
        <authorList>
            <person name="Sun Q."/>
            <person name="Zhou Y."/>
        </authorList>
    </citation>
    <scope>NUCLEOTIDE SEQUENCE</scope>
    <source>
        <strain evidence="3">CGMCC 4.7679</strain>
    </source>
</reference>
<proteinExistence type="predicted"/>
<feature type="domain" description="Transglycosylase SLT" evidence="2">
    <location>
        <begin position="201"/>
        <end position="246"/>
    </location>
</feature>
<dbReference type="Proteomes" id="UP000658656">
    <property type="component" value="Unassembled WGS sequence"/>
</dbReference>
<keyword evidence="4" id="KW-1185">Reference proteome</keyword>
<evidence type="ECO:0000256" key="1">
    <source>
        <dbReference type="SAM" id="MobiDB-lite"/>
    </source>
</evidence>
<dbReference type="SUPFAM" id="SSF53955">
    <property type="entry name" value="Lysozyme-like"/>
    <property type="match status" value="1"/>
</dbReference>
<evidence type="ECO:0000313" key="4">
    <source>
        <dbReference type="Proteomes" id="UP000658656"/>
    </source>
</evidence>
<feature type="compositionally biased region" description="Low complexity" evidence="1">
    <location>
        <begin position="337"/>
        <end position="417"/>
    </location>
</feature>
<dbReference type="AlphaFoldDB" id="A0A8H9M8A7"/>
<organism evidence="3 4">
    <name type="scientific">Amycolatopsis bartoniae</name>
    <dbReference type="NCBI Taxonomy" id="941986"/>
    <lineage>
        <taxon>Bacteria</taxon>
        <taxon>Bacillati</taxon>
        <taxon>Actinomycetota</taxon>
        <taxon>Actinomycetes</taxon>
        <taxon>Pseudonocardiales</taxon>
        <taxon>Pseudonocardiaceae</taxon>
        <taxon>Amycolatopsis</taxon>
    </lineage>
</organism>
<feature type="region of interest" description="Disordered" evidence="1">
    <location>
        <begin position="1"/>
        <end position="33"/>
    </location>
</feature>
<dbReference type="Pfam" id="PF13406">
    <property type="entry name" value="SLT_2"/>
    <property type="match status" value="1"/>
</dbReference>
<feature type="region of interest" description="Disordered" evidence="1">
    <location>
        <begin position="320"/>
        <end position="417"/>
    </location>
</feature>
<feature type="compositionally biased region" description="Basic and acidic residues" evidence="1">
    <location>
        <begin position="1"/>
        <end position="27"/>
    </location>
</feature>
<feature type="compositionally biased region" description="Pro residues" evidence="1">
    <location>
        <begin position="320"/>
        <end position="336"/>
    </location>
</feature>
<name>A0A8H9M8A7_9PSEU</name>
<accession>A0A8H9M8A7</accession>
<dbReference type="EMBL" id="BNAV01000001">
    <property type="protein sequence ID" value="GHF33117.1"/>
    <property type="molecule type" value="Genomic_DNA"/>
</dbReference>
<reference evidence="3" key="1">
    <citation type="journal article" date="2014" name="Int. J. Syst. Evol. Microbiol.">
        <title>Complete genome sequence of Corynebacterium casei LMG S-19264T (=DSM 44701T), isolated from a smear-ripened cheese.</title>
        <authorList>
            <consortium name="US DOE Joint Genome Institute (JGI-PGF)"/>
            <person name="Walter F."/>
            <person name="Albersmeier A."/>
            <person name="Kalinowski J."/>
            <person name="Ruckert C."/>
        </authorList>
    </citation>
    <scope>NUCLEOTIDE SEQUENCE</scope>
    <source>
        <strain evidence="3">CGMCC 4.7679</strain>
    </source>
</reference>
<dbReference type="PANTHER" id="PTHR30163">
    <property type="entry name" value="MEMBRANE-BOUND LYTIC MUREIN TRANSGLYCOSYLASE B"/>
    <property type="match status" value="1"/>
</dbReference>
<dbReference type="GO" id="GO:0008933">
    <property type="term" value="F:peptidoglycan lytic transglycosylase activity"/>
    <property type="evidence" value="ECO:0007669"/>
    <property type="project" value="TreeGrafter"/>
</dbReference>
<dbReference type="Gene3D" id="1.10.530.10">
    <property type="match status" value="1"/>
</dbReference>